<dbReference type="AlphaFoldDB" id="A0A1Z3MLG7"/>
<dbReference type="EMBL" id="KY913897">
    <property type="protein sequence ID" value="ASD48656.1"/>
    <property type="molecule type" value="Genomic_DNA"/>
</dbReference>
<dbReference type="InterPro" id="IPR021352">
    <property type="entry name" value="DUF2971"/>
</dbReference>
<accession>A0A1Z3MLG7</accession>
<geneLocation type="plasmid" evidence="1">
    <name>p1</name>
</geneLocation>
<dbReference type="Pfam" id="PF11185">
    <property type="entry name" value="DUF2971"/>
    <property type="match status" value="1"/>
</dbReference>
<name>A0A1Z3MLG7_KLEOX</name>
<organism evidence="1">
    <name type="scientific">Klebsiella oxytoca</name>
    <dbReference type="NCBI Taxonomy" id="571"/>
    <lineage>
        <taxon>Bacteria</taxon>
        <taxon>Pseudomonadati</taxon>
        <taxon>Pseudomonadota</taxon>
        <taxon>Gammaproteobacteria</taxon>
        <taxon>Enterobacterales</taxon>
        <taxon>Enterobacteriaceae</taxon>
        <taxon>Klebsiella/Raoultella group</taxon>
        <taxon>Klebsiella</taxon>
    </lineage>
</organism>
<dbReference type="RefSeq" id="WP_004902235.1">
    <property type="nucleotide sequence ID" value="NZ_ABJAKY020000028.1"/>
</dbReference>
<proteinExistence type="predicted"/>
<evidence type="ECO:0000313" key="1">
    <source>
        <dbReference type="EMBL" id="ASD48656.1"/>
    </source>
</evidence>
<reference evidence="1" key="1">
    <citation type="submission" date="2017-04" db="EMBL/GenBank/DDBJ databases">
        <title>First report of Klebsiella oxytoca strain simultaneously producing NDM-1, IMP-4 and KPC-2 carbapenemases.</title>
        <authorList>
            <person name="Wang J."/>
            <person name="Li J."/>
            <person name="Yuan M."/>
            <person name="Jia Y."/>
            <person name="Zhu X."/>
            <person name="Bai L."/>
            <person name="Bai X."/>
            <person name="Fanning S."/>
        </authorList>
    </citation>
    <scope>NUCLEOTIDE SEQUENCE</scope>
    <source>
        <strain evidence="1">PKOX3</strain>
        <plasmid evidence="1">p1</plasmid>
    </source>
</reference>
<keyword evidence="1" id="KW-0614">Plasmid</keyword>
<sequence>MTNDLEKFIKNAININNIDTPVYRIFSYERFIELITTNQLVLVQPSMWDDPYENFFLKTEVVSDDGEFGSLESLCNSWYGQCWTENEDTDAMWRIYSPEKRGVRVKTTIRKLFLTLYDTSDTNCSLKYFIGKVNYKDKEEIIEFMNSTTFSEFILGGQNTQFAEVLCTKRTAFSHENEIRLIVDDIGHKHGRGGLYKINITPEELFEEICLDPRLSSSDFLNLRAEIQGMGVTTNIIQSDLYKLDLPRLKM</sequence>
<protein>
    <recommendedName>
        <fullName evidence="2">DUF2971 domain-containing protein</fullName>
    </recommendedName>
</protein>
<evidence type="ECO:0008006" key="2">
    <source>
        <dbReference type="Google" id="ProtNLM"/>
    </source>
</evidence>